<evidence type="ECO:0000256" key="2">
    <source>
        <dbReference type="ARBA" id="ARBA00018692"/>
    </source>
</evidence>
<feature type="transmembrane region" description="Helical" evidence="5">
    <location>
        <begin position="12"/>
        <end position="36"/>
    </location>
</feature>
<dbReference type="InterPro" id="IPR031471">
    <property type="entry name" value="BptA"/>
</dbReference>
<dbReference type="Proteomes" id="UP000275571">
    <property type="component" value="Plasmid lp129"/>
</dbReference>
<evidence type="ECO:0000256" key="4">
    <source>
        <dbReference type="ARBA" id="ARBA00031297"/>
    </source>
</evidence>
<organism evidence="6 7">
    <name type="scientific">Borrelia turcica IST7</name>
    <dbReference type="NCBI Taxonomy" id="1104446"/>
    <lineage>
        <taxon>Bacteria</taxon>
        <taxon>Pseudomonadati</taxon>
        <taxon>Spirochaetota</taxon>
        <taxon>Spirochaetia</taxon>
        <taxon>Spirochaetales</taxon>
        <taxon>Borreliaceae</taxon>
        <taxon>Borrelia</taxon>
    </lineage>
</organism>
<proteinExistence type="inferred from homology"/>
<keyword evidence="5" id="KW-1133">Transmembrane helix</keyword>
<keyword evidence="5" id="KW-0472">Membrane</keyword>
<dbReference type="AlphaFoldDB" id="A0A386PNV1"/>
<name>A0A386PNV1_9SPIR</name>
<protein>
    <recommendedName>
        <fullName evidence="2">Protein BptA</fullName>
    </recommendedName>
    <alternativeName>
        <fullName evidence="4">Borrelial persistence in ticks protein A</fullName>
    </alternativeName>
</protein>
<geneLocation type="plasmid" evidence="6 7">
    <name>lp129</name>
</geneLocation>
<dbReference type="OrthoDB" id="350757at2"/>
<dbReference type="EMBL" id="CP028885">
    <property type="protein sequence ID" value="AYE36805.1"/>
    <property type="molecule type" value="Genomic_DNA"/>
</dbReference>
<dbReference type="Pfam" id="PF17044">
    <property type="entry name" value="BPTA"/>
    <property type="match status" value="1"/>
</dbReference>
<evidence type="ECO:0000256" key="3">
    <source>
        <dbReference type="ARBA" id="ARBA00023026"/>
    </source>
</evidence>
<evidence type="ECO:0000313" key="6">
    <source>
        <dbReference type="EMBL" id="AYE36805.1"/>
    </source>
</evidence>
<keyword evidence="6" id="KW-0614">Plasmid</keyword>
<dbReference type="KEGG" id="btur:DB313_04720"/>
<sequence>MSFIRYRYIRYILLIILIVLFITCLVVFIGLLNIFMSTSNGEKEGRYYSVNPINDVIMSKSYFKEFESGNIKSIFFKKLDVNIGSESFKGLDEEGKRNLLDSYPSYHLEFVVLDNGFLMNFKNVIFNEIDAKIYKQHHMVEPDFGSPIVAYFQIGNDDAGAKNLGQYPVRVVNVFKITFNDALFNSLMKQKILKFTLIAHDNKEYNLIVDNFLSKYDFQTPSRQ</sequence>
<comment type="similarity">
    <text evidence="1">Belongs to the BptA family.</text>
</comment>
<keyword evidence="7" id="KW-1185">Reference proteome</keyword>
<evidence type="ECO:0000256" key="1">
    <source>
        <dbReference type="ARBA" id="ARBA00010700"/>
    </source>
</evidence>
<gene>
    <name evidence="6" type="ORF">DB313_04720</name>
</gene>
<keyword evidence="5" id="KW-0812">Transmembrane</keyword>
<evidence type="ECO:0000313" key="7">
    <source>
        <dbReference type="Proteomes" id="UP000275571"/>
    </source>
</evidence>
<evidence type="ECO:0000256" key="5">
    <source>
        <dbReference type="SAM" id="Phobius"/>
    </source>
</evidence>
<accession>A0A386PNV1</accession>
<reference evidence="6 7" key="1">
    <citation type="journal article" date="2018" name="Infect. Genet. Evol.">
        <title>Genome-wide analysis of Borrelia turcica and 'Candidatus Borrelia tachyglossi' shows relapsing fever-like genomes with unique genomic links to Lyme disease Borrelia.</title>
        <authorList>
            <person name="Gofton A.W."/>
            <person name="Margos G."/>
            <person name="Fingerle V."/>
            <person name="Hepner S."/>
            <person name="Loh S.M."/>
            <person name="Ryan U."/>
            <person name="Irwin P."/>
            <person name="Oskam C.L."/>
        </authorList>
    </citation>
    <scope>NUCLEOTIDE SEQUENCE [LARGE SCALE GENOMIC DNA]</scope>
    <source>
        <strain evidence="6 7">IST7</strain>
        <plasmid evidence="6">lp129</plasmid>
    </source>
</reference>
<keyword evidence="3" id="KW-0843">Virulence</keyword>